<dbReference type="GO" id="GO:0051604">
    <property type="term" value="P:protein maturation"/>
    <property type="evidence" value="ECO:0007669"/>
    <property type="project" value="TreeGrafter"/>
</dbReference>
<accession>A0A0T5Z831</accession>
<organism evidence="2 3">
    <name type="scientific">endosymbiont of Ridgeia piscesae</name>
    <dbReference type="NCBI Taxonomy" id="54398"/>
    <lineage>
        <taxon>Bacteria</taxon>
        <taxon>Pseudomonadati</taxon>
        <taxon>Pseudomonadota</taxon>
        <taxon>Gammaproteobacteria</taxon>
        <taxon>sulfur-oxidizing symbionts</taxon>
    </lineage>
</organism>
<dbReference type="InterPro" id="IPR043129">
    <property type="entry name" value="ATPase_NBD"/>
</dbReference>
<gene>
    <name evidence="2" type="ORF">Ga0076813_14631</name>
</gene>
<proteinExistence type="predicted"/>
<dbReference type="EMBL" id="LMXI01000231">
    <property type="protein sequence ID" value="KRT59008.1"/>
    <property type="molecule type" value="Genomic_DNA"/>
</dbReference>
<feature type="domain" description="Carbamoyltransferase Kae1-like" evidence="1">
    <location>
        <begin position="13"/>
        <end position="189"/>
    </location>
</feature>
<dbReference type="InterPro" id="IPR055128">
    <property type="entry name" value="HypF_C_2"/>
</dbReference>
<dbReference type="Proteomes" id="UP000051276">
    <property type="component" value="Unassembled WGS sequence"/>
</dbReference>
<dbReference type="InterPro" id="IPR051060">
    <property type="entry name" value="Carbamoyltrans_HypF-like"/>
</dbReference>
<comment type="caution">
    <text evidence="2">The sequence shown here is derived from an EMBL/GenBank/DDBJ whole genome shotgun (WGS) entry which is preliminary data.</text>
</comment>
<dbReference type="PATRIC" id="fig|54398.4.peg.359"/>
<protein>
    <recommendedName>
        <fullName evidence="1">Carbamoyltransferase Kae1-like domain-containing protein</fullName>
    </recommendedName>
</protein>
<dbReference type="AlphaFoldDB" id="A0A0T5Z831"/>
<name>A0A0T5Z831_9GAMM</name>
<dbReference type="GO" id="GO:0016743">
    <property type="term" value="F:carboxyl- or carbamoyltransferase activity"/>
    <property type="evidence" value="ECO:0007669"/>
    <property type="project" value="TreeGrafter"/>
</dbReference>
<reference evidence="2 3" key="1">
    <citation type="submission" date="2015-11" db="EMBL/GenBank/DDBJ databases">
        <title>The genome of Candidatus Endoriftia persephone in Ridgeia piscesae and population structure of the North Eastern Pacific vestimentiferan symbionts.</title>
        <authorList>
            <person name="Perez M."/>
            <person name="Juniper K.S."/>
        </authorList>
    </citation>
    <scope>NUCLEOTIDE SEQUENCE [LARGE SCALE GENOMIC DNA]</scope>
    <source>
        <strain evidence="2">Ind10</strain>
    </source>
</reference>
<dbReference type="PANTHER" id="PTHR42959:SF1">
    <property type="entry name" value="CARBAMOYLTRANSFERASE HYPF"/>
    <property type="match status" value="1"/>
</dbReference>
<dbReference type="SUPFAM" id="SSF53067">
    <property type="entry name" value="Actin-like ATPase domain"/>
    <property type="match status" value="1"/>
</dbReference>
<dbReference type="GO" id="GO:0008270">
    <property type="term" value="F:zinc ion binding"/>
    <property type="evidence" value="ECO:0007669"/>
    <property type="project" value="TreeGrafter"/>
</dbReference>
<dbReference type="Gene3D" id="3.30.420.40">
    <property type="match status" value="1"/>
</dbReference>
<evidence type="ECO:0000313" key="3">
    <source>
        <dbReference type="Proteomes" id="UP000051276"/>
    </source>
</evidence>
<evidence type="ECO:0000313" key="2">
    <source>
        <dbReference type="EMBL" id="KRT59008.1"/>
    </source>
</evidence>
<dbReference type="PANTHER" id="PTHR42959">
    <property type="entry name" value="CARBAMOYLTRANSFERASE"/>
    <property type="match status" value="1"/>
</dbReference>
<feature type="non-terminal residue" evidence="2">
    <location>
        <position position="1"/>
    </location>
</feature>
<evidence type="ECO:0000259" key="1">
    <source>
        <dbReference type="Pfam" id="PF22521"/>
    </source>
</evidence>
<dbReference type="Pfam" id="PF22521">
    <property type="entry name" value="HypF_C_2"/>
    <property type="match status" value="1"/>
</dbReference>
<sequence>QVERQWGGLEAICALRQRPVAALLTMLEQGLNSPLSSSCGRLFDAVAALLGICADGIDYEGQAAVELETAAMAAVERLPEPYPFGFNREEGGLVLDPTPMWRALMQDLADGVCRERIAYAFHLGLASALVRAVRQLAEVHGIQTVALSGGVFQNRSLFEVIVESLRKQGLRLLSHEAVPSNDGGLALGQAVIAAARQIK</sequence>